<accession>A0A3E5EGS7</accession>
<comment type="caution">
    <text evidence="1">The sequence shown here is derived from an EMBL/GenBank/DDBJ whole genome shotgun (WGS) entry which is preliminary data.</text>
</comment>
<dbReference type="AlphaFoldDB" id="A0A3E5EGS7"/>
<gene>
    <name evidence="1" type="ORF">DXB37_21040</name>
</gene>
<organism evidence="1 2">
    <name type="scientific">Bacteroides uniformis</name>
    <dbReference type="NCBI Taxonomy" id="820"/>
    <lineage>
        <taxon>Bacteria</taxon>
        <taxon>Pseudomonadati</taxon>
        <taxon>Bacteroidota</taxon>
        <taxon>Bacteroidia</taxon>
        <taxon>Bacteroidales</taxon>
        <taxon>Bacteroidaceae</taxon>
        <taxon>Bacteroides</taxon>
    </lineage>
</organism>
<protein>
    <submittedName>
        <fullName evidence="1">Uncharacterized protein</fullName>
    </submittedName>
</protein>
<evidence type="ECO:0000313" key="1">
    <source>
        <dbReference type="EMBL" id="RGN88048.1"/>
    </source>
</evidence>
<reference evidence="1 2" key="1">
    <citation type="submission" date="2018-08" db="EMBL/GenBank/DDBJ databases">
        <title>A genome reference for cultivated species of the human gut microbiota.</title>
        <authorList>
            <person name="Zou Y."/>
            <person name="Xue W."/>
            <person name="Luo G."/>
        </authorList>
    </citation>
    <scope>NUCLEOTIDE SEQUENCE [LARGE SCALE GENOMIC DNA]</scope>
    <source>
        <strain evidence="1 2">OM03-4</strain>
    </source>
</reference>
<name>A0A3E5EGS7_BACUN</name>
<dbReference type="RefSeq" id="WP_117601682.1">
    <property type="nucleotide sequence ID" value="NZ_CAXTFB010000005.1"/>
</dbReference>
<sequence length="721" mass="78870">MRTSYYFGGMVGFVLMSLMGLLGCSDDDESKVVTSIPPSINLEVSDVTRTTASFSISSSDATDYAYVILPDAEKIADAKTLFKEGTAGIFEKDSQTAKITLTDLTGDSNYMLYAAVRTINPFVYSEILSQPIDTHKPYSGMISLESVGTTSFSYHIMKPEGAAKYKHVCLSKSDFDYIINLVGGTPTSYVNAFGTEATEDKTYLFDTTFLDASGFRQDIYSDMEFIVIAGELNEEGTVDEKAVKTLVFKTKKAGKAPYNIEVMVKNITSMTADINIIPEAGIERFRYHVNTKAEFDYMSFEGEASVRRMIIGPWSETSNEGIGSIVVNAKGLKPNTDYQVGIVGFDKDNREKLLLYDFRTGEPIGPLPELSATPESVETPWNKAAFRIKTTHTVSMVAGIFPRGSINEVLSRPGNESLTAGDVIANNGSSLTPEQVAAAMTAEGLLLESSDNLSQNTEYEFGIYAANEEGVGVSVVHDFTTATLPQYDGNGVRAKLPGKYTATTKDVTGQNVTFPVVIATGVNETTEKAYHDKNRLVVLGFAPSGVEYASPETLLANGWASSQDEADANYGPKWFIEFNKGNAISTSAPVNGELDYAMAKFNGHEIYFHGFAKRPNSDQFTDMTLSFPIEVSDDLTITIKKAVDNSFEYYPGVLAGSSQWWGDMTFAASDEIILTRDTNQGAVMPTTKTVDHIMVPQHVVLTLDNISMADKRRMAVEQRYK</sequence>
<dbReference type="PROSITE" id="PS51257">
    <property type="entry name" value="PROKAR_LIPOPROTEIN"/>
    <property type="match status" value="1"/>
</dbReference>
<dbReference type="Proteomes" id="UP000260759">
    <property type="component" value="Unassembled WGS sequence"/>
</dbReference>
<dbReference type="EMBL" id="QSVA01000035">
    <property type="protein sequence ID" value="RGN88048.1"/>
    <property type="molecule type" value="Genomic_DNA"/>
</dbReference>
<evidence type="ECO:0000313" key="2">
    <source>
        <dbReference type="Proteomes" id="UP000260759"/>
    </source>
</evidence>
<proteinExistence type="predicted"/>